<protein>
    <submittedName>
        <fullName evidence="4">Uncharacterized protein</fullName>
    </submittedName>
</protein>
<accession>I4FUB3</accession>
<organism evidence="4 5">
    <name type="scientific">Microcystis aeruginosa PCC 9717</name>
    <dbReference type="NCBI Taxonomy" id="1160286"/>
    <lineage>
        <taxon>Bacteria</taxon>
        <taxon>Bacillati</taxon>
        <taxon>Cyanobacteriota</taxon>
        <taxon>Cyanophyceae</taxon>
        <taxon>Oscillatoriophycideae</taxon>
        <taxon>Chroococcales</taxon>
        <taxon>Microcystaceae</taxon>
        <taxon>Microcystis</taxon>
    </lineage>
</organism>
<dbReference type="PROSITE" id="PS50082">
    <property type="entry name" value="WD_REPEATS_2"/>
    <property type="match status" value="2"/>
</dbReference>
<feature type="repeat" description="WD" evidence="3">
    <location>
        <begin position="1"/>
        <end position="28"/>
    </location>
</feature>
<dbReference type="PANTHER" id="PTHR22847">
    <property type="entry name" value="WD40 REPEAT PROTEIN"/>
    <property type="match status" value="1"/>
</dbReference>
<dbReference type="Pfam" id="PF00400">
    <property type="entry name" value="WD40"/>
    <property type="match status" value="2"/>
</dbReference>
<dbReference type="InterPro" id="IPR019775">
    <property type="entry name" value="WD40_repeat_CS"/>
</dbReference>
<dbReference type="HOGENOM" id="CLU_000288_57_30_3"/>
<evidence type="ECO:0000256" key="2">
    <source>
        <dbReference type="ARBA" id="ARBA00022737"/>
    </source>
</evidence>
<dbReference type="SUPFAM" id="SSF50978">
    <property type="entry name" value="WD40 repeat-like"/>
    <property type="match status" value="1"/>
</dbReference>
<proteinExistence type="predicted"/>
<reference evidence="4 5" key="1">
    <citation type="submission" date="2012-04" db="EMBL/GenBank/DDBJ databases">
        <authorList>
            <person name="Genoscope - CEA"/>
        </authorList>
    </citation>
    <scope>NUCLEOTIDE SEQUENCE [LARGE SCALE GENOMIC DNA]</scope>
    <source>
        <strain evidence="4 5">9717</strain>
    </source>
</reference>
<dbReference type="PROSITE" id="PS50294">
    <property type="entry name" value="WD_REPEATS_REGION"/>
    <property type="match status" value="2"/>
</dbReference>
<gene>
    <name evidence="4" type="ORF">MICAB_5940021</name>
</gene>
<evidence type="ECO:0000256" key="3">
    <source>
        <dbReference type="PROSITE-ProRule" id="PRU00221"/>
    </source>
</evidence>
<name>I4FUB3_MICAE</name>
<dbReference type="Proteomes" id="UP000003172">
    <property type="component" value="Unassembled WGS sequence"/>
</dbReference>
<dbReference type="AlphaFoldDB" id="I4FUB3"/>
<evidence type="ECO:0000256" key="1">
    <source>
        <dbReference type="ARBA" id="ARBA00022574"/>
    </source>
</evidence>
<comment type="caution">
    <text evidence="4">The sequence shown here is derived from an EMBL/GenBank/DDBJ whole genome shotgun (WGS) entry which is preliminary data.</text>
</comment>
<feature type="repeat" description="WD" evidence="3">
    <location>
        <begin position="35"/>
        <end position="68"/>
    </location>
</feature>
<sequence>MLDVKFSPDGQQIASASSDDTIRIWQLDGTLVNMLPGFGADVNAIHFSQDGKTLVSGSSNKTVIIWDLARHLTPKDIQRYACKWLKDYLQHNPEVEESDRRLCDNIFGDDH</sequence>
<evidence type="ECO:0000313" key="4">
    <source>
        <dbReference type="EMBL" id="CCH99238.1"/>
    </source>
</evidence>
<dbReference type="InterPro" id="IPR036322">
    <property type="entry name" value="WD40_repeat_dom_sf"/>
</dbReference>
<dbReference type="Gene3D" id="2.130.10.10">
    <property type="entry name" value="YVTN repeat-like/Quinoprotein amine dehydrogenase"/>
    <property type="match status" value="1"/>
</dbReference>
<dbReference type="PANTHER" id="PTHR22847:SF637">
    <property type="entry name" value="WD REPEAT DOMAIN 5B"/>
    <property type="match status" value="1"/>
</dbReference>
<keyword evidence="2" id="KW-0677">Repeat</keyword>
<dbReference type="SMART" id="SM00320">
    <property type="entry name" value="WD40"/>
    <property type="match status" value="2"/>
</dbReference>
<dbReference type="EMBL" id="CAII01000550">
    <property type="protein sequence ID" value="CCH99238.1"/>
    <property type="molecule type" value="Genomic_DNA"/>
</dbReference>
<dbReference type="InterPro" id="IPR015943">
    <property type="entry name" value="WD40/YVTN_repeat-like_dom_sf"/>
</dbReference>
<dbReference type="InterPro" id="IPR001680">
    <property type="entry name" value="WD40_rpt"/>
</dbReference>
<evidence type="ECO:0000313" key="5">
    <source>
        <dbReference type="Proteomes" id="UP000003172"/>
    </source>
</evidence>
<keyword evidence="1 3" id="KW-0853">WD repeat</keyword>
<dbReference type="PROSITE" id="PS00678">
    <property type="entry name" value="WD_REPEATS_1"/>
    <property type="match status" value="1"/>
</dbReference>